<keyword evidence="3" id="KW-1185">Reference proteome</keyword>
<proteinExistence type="predicted"/>
<evidence type="ECO:0000313" key="2">
    <source>
        <dbReference type="EMBL" id="CAL4061238.1"/>
    </source>
</evidence>
<feature type="non-terminal residue" evidence="2">
    <location>
        <position position="1"/>
    </location>
</feature>
<sequence>ICFFLDAAATLNGTQKKKHVPRRRKRNTIAITLWVLAFLFLINLFFSIIIGVGEGPGDCNINNQTKNVTSIINFRLRDLKSNHRIVVAEGSRTKLTVFVLIAAYIEHEHPPYWILRATTDPNKPEAEWLRMVLQPSPPMMTWMTLSFTVKSEALEIHLAIKDAQPHSLSVPVKLGSGNLFAMCV</sequence>
<accession>A0AAV2PMC8</accession>
<organism evidence="2 3">
    <name type="scientific">Meganyctiphanes norvegica</name>
    <name type="common">Northern krill</name>
    <name type="synonym">Thysanopoda norvegica</name>
    <dbReference type="NCBI Taxonomy" id="48144"/>
    <lineage>
        <taxon>Eukaryota</taxon>
        <taxon>Metazoa</taxon>
        <taxon>Ecdysozoa</taxon>
        <taxon>Arthropoda</taxon>
        <taxon>Crustacea</taxon>
        <taxon>Multicrustacea</taxon>
        <taxon>Malacostraca</taxon>
        <taxon>Eumalacostraca</taxon>
        <taxon>Eucarida</taxon>
        <taxon>Euphausiacea</taxon>
        <taxon>Euphausiidae</taxon>
        <taxon>Meganyctiphanes</taxon>
    </lineage>
</organism>
<dbReference type="AlphaFoldDB" id="A0AAV2PMC8"/>
<dbReference type="Proteomes" id="UP001497623">
    <property type="component" value="Unassembled WGS sequence"/>
</dbReference>
<protein>
    <submittedName>
        <fullName evidence="2">Uncharacterized protein</fullName>
    </submittedName>
</protein>
<reference evidence="2 3" key="1">
    <citation type="submission" date="2024-05" db="EMBL/GenBank/DDBJ databases">
        <authorList>
            <person name="Wallberg A."/>
        </authorList>
    </citation>
    <scope>NUCLEOTIDE SEQUENCE [LARGE SCALE GENOMIC DNA]</scope>
</reference>
<evidence type="ECO:0000313" key="3">
    <source>
        <dbReference type="Proteomes" id="UP001497623"/>
    </source>
</evidence>
<feature type="transmembrane region" description="Helical" evidence="1">
    <location>
        <begin position="28"/>
        <end position="52"/>
    </location>
</feature>
<dbReference type="EMBL" id="CAXKWB010000566">
    <property type="protein sequence ID" value="CAL4061238.1"/>
    <property type="molecule type" value="Genomic_DNA"/>
</dbReference>
<keyword evidence="1" id="KW-1133">Transmembrane helix</keyword>
<gene>
    <name evidence="2" type="ORF">MNOR_LOCUS1988</name>
</gene>
<keyword evidence="1" id="KW-0812">Transmembrane</keyword>
<keyword evidence="1" id="KW-0472">Membrane</keyword>
<comment type="caution">
    <text evidence="2">The sequence shown here is derived from an EMBL/GenBank/DDBJ whole genome shotgun (WGS) entry which is preliminary data.</text>
</comment>
<evidence type="ECO:0000256" key="1">
    <source>
        <dbReference type="SAM" id="Phobius"/>
    </source>
</evidence>
<name>A0AAV2PMC8_MEGNR</name>